<feature type="modified residue" description="O-(pantetheine 4'-phosphoryl)serine" evidence="7">
    <location>
        <position position="41"/>
    </location>
</feature>
<protein>
    <recommendedName>
        <fullName evidence="7">Acyl carrier protein</fullName>
        <shortName evidence="7">ACP</shortName>
    </recommendedName>
</protein>
<keyword evidence="6 7" id="KW-0275">Fatty acid biosynthesis</keyword>
<dbReference type="PROSITE" id="PS00012">
    <property type="entry name" value="PHOSPHOPANTETHEINE"/>
    <property type="match status" value="1"/>
</dbReference>
<feature type="domain" description="Carrier" evidence="8">
    <location>
        <begin position="6"/>
        <end position="81"/>
    </location>
</feature>
<keyword evidence="3 7" id="KW-0597">Phosphoprotein</keyword>
<dbReference type="PANTHER" id="PTHR20863">
    <property type="entry name" value="ACYL CARRIER PROTEIN"/>
    <property type="match status" value="1"/>
</dbReference>
<reference evidence="10" key="1">
    <citation type="journal article" date="2019" name="Int. J. Syst. Evol. Microbiol.">
        <title>The Global Catalogue of Microorganisms (GCM) 10K type strain sequencing project: providing services to taxonomists for standard genome sequencing and annotation.</title>
        <authorList>
            <consortium name="The Broad Institute Genomics Platform"/>
            <consortium name="The Broad Institute Genome Sequencing Center for Infectious Disease"/>
            <person name="Wu L."/>
            <person name="Ma J."/>
        </authorList>
    </citation>
    <scope>NUCLEOTIDE SEQUENCE [LARGE SCALE GENOMIC DNA]</scope>
    <source>
        <strain evidence="10">CGMCC 4.7405</strain>
    </source>
</reference>
<dbReference type="PROSITE" id="PS50075">
    <property type="entry name" value="CARRIER"/>
    <property type="match status" value="1"/>
</dbReference>
<keyword evidence="5 7" id="KW-0443">Lipid metabolism</keyword>
<accession>A0ABV8C8R4</accession>
<dbReference type="Pfam" id="PF00550">
    <property type="entry name" value="PP-binding"/>
    <property type="match status" value="1"/>
</dbReference>
<evidence type="ECO:0000256" key="5">
    <source>
        <dbReference type="ARBA" id="ARBA00023098"/>
    </source>
</evidence>
<evidence type="ECO:0000256" key="6">
    <source>
        <dbReference type="ARBA" id="ARBA00023160"/>
    </source>
</evidence>
<comment type="PTM">
    <text evidence="7">4'-phosphopantetheine is transferred from CoA to a specific serine of apo-ACP by AcpS. This modification is essential for activity because fatty acids are bound in thioester linkage to the sulfhydryl of the prosthetic group.</text>
</comment>
<evidence type="ECO:0000256" key="2">
    <source>
        <dbReference type="ARBA" id="ARBA00022516"/>
    </source>
</evidence>
<dbReference type="Proteomes" id="UP001595690">
    <property type="component" value="Unassembled WGS sequence"/>
</dbReference>
<evidence type="ECO:0000259" key="8">
    <source>
        <dbReference type="PROSITE" id="PS50075"/>
    </source>
</evidence>
<dbReference type="EMBL" id="JBHRZI010000052">
    <property type="protein sequence ID" value="MFC3898434.1"/>
    <property type="molecule type" value="Genomic_DNA"/>
</dbReference>
<comment type="pathway">
    <text evidence="7">Lipid metabolism; fatty acid biosynthesis.</text>
</comment>
<evidence type="ECO:0000256" key="4">
    <source>
        <dbReference type="ARBA" id="ARBA00022832"/>
    </source>
</evidence>
<evidence type="ECO:0000256" key="7">
    <source>
        <dbReference type="HAMAP-Rule" id="MF_01217"/>
    </source>
</evidence>
<dbReference type="PANTHER" id="PTHR20863:SF76">
    <property type="entry name" value="CARRIER DOMAIN-CONTAINING PROTEIN"/>
    <property type="match status" value="1"/>
</dbReference>
<sequence>MSTLIGDRKNKIKQLACASFEVAPDQMTDETHFVEDLGVDSLNAIDLLAALETEFEIEIEPEEIRRMTSVDAVYDVVAEAAGWPVDENAASR</sequence>
<comment type="subcellular location">
    <subcellularLocation>
        <location evidence="7">Cytoplasm</location>
    </subcellularLocation>
</comment>
<dbReference type="InterPro" id="IPR003231">
    <property type="entry name" value="ACP"/>
</dbReference>
<name>A0ABV8C8R4_9PSEU</name>
<comment type="function">
    <text evidence="7">Carrier of the growing fatty acid chain in fatty acid biosynthesis.</text>
</comment>
<evidence type="ECO:0000256" key="3">
    <source>
        <dbReference type="ARBA" id="ARBA00022553"/>
    </source>
</evidence>
<dbReference type="InterPro" id="IPR006162">
    <property type="entry name" value="Ppantetheine_attach_site"/>
</dbReference>
<dbReference type="InterPro" id="IPR036736">
    <property type="entry name" value="ACP-like_sf"/>
</dbReference>
<keyword evidence="4 7" id="KW-0276">Fatty acid metabolism</keyword>
<dbReference type="Gene3D" id="1.10.1200.10">
    <property type="entry name" value="ACP-like"/>
    <property type="match status" value="1"/>
</dbReference>
<comment type="similarity">
    <text evidence="7">Belongs to the acyl carrier protein (ACP) family.</text>
</comment>
<keyword evidence="2 7" id="KW-0444">Lipid biosynthesis</keyword>
<keyword evidence="7" id="KW-0963">Cytoplasm</keyword>
<organism evidence="9 10">
    <name type="scientific">Lentzea rhizosphaerae</name>
    <dbReference type="NCBI Taxonomy" id="2041025"/>
    <lineage>
        <taxon>Bacteria</taxon>
        <taxon>Bacillati</taxon>
        <taxon>Actinomycetota</taxon>
        <taxon>Actinomycetes</taxon>
        <taxon>Pseudonocardiales</taxon>
        <taxon>Pseudonocardiaceae</taxon>
        <taxon>Lentzea</taxon>
    </lineage>
</organism>
<comment type="caution">
    <text evidence="9">The sequence shown here is derived from an EMBL/GenBank/DDBJ whole genome shotgun (WGS) entry which is preliminary data.</text>
</comment>
<keyword evidence="1 7" id="KW-0596">Phosphopantetheine</keyword>
<gene>
    <name evidence="7" type="primary">acpP</name>
    <name evidence="9" type="ORF">ACFOWZ_43800</name>
</gene>
<dbReference type="InterPro" id="IPR009081">
    <property type="entry name" value="PP-bd_ACP"/>
</dbReference>
<evidence type="ECO:0000256" key="1">
    <source>
        <dbReference type="ARBA" id="ARBA00022450"/>
    </source>
</evidence>
<proteinExistence type="inferred from homology"/>
<dbReference type="SUPFAM" id="SSF47336">
    <property type="entry name" value="ACP-like"/>
    <property type="match status" value="1"/>
</dbReference>
<evidence type="ECO:0000313" key="9">
    <source>
        <dbReference type="EMBL" id="MFC3898434.1"/>
    </source>
</evidence>
<dbReference type="HAMAP" id="MF_01217">
    <property type="entry name" value="Acyl_carrier"/>
    <property type="match status" value="1"/>
</dbReference>
<evidence type="ECO:0000313" key="10">
    <source>
        <dbReference type="Proteomes" id="UP001595690"/>
    </source>
</evidence>
<dbReference type="RefSeq" id="WP_382379936.1">
    <property type="nucleotide sequence ID" value="NZ_JBHRZI010000052.1"/>
</dbReference>
<keyword evidence="10" id="KW-1185">Reference proteome</keyword>